<dbReference type="InParanoid" id="A0A0R0GD24"/>
<keyword evidence="3" id="KW-1185">Reference proteome</keyword>
<sequence>MVNGVMQEVLKENDGNSEQNMDGPLISVSNLELMNWATPSFNTLVVNVMERRVNFRTLEAKLQRSWTKNGSIQIIDLHDGFYQVRCRPFFFMNWMVADHYLILKRCRPFFFMNVE</sequence>
<evidence type="ECO:0000313" key="2">
    <source>
        <dbReference type="EnsemblPlants" id="KRH16070"/>
    </source>
</evidence>
<accession>A0A0R0GD24</accession>
<reference evidence="2" key="2">
    <citation type="submission" date="2018-02" db="UniProtKB">
        <authorList>
            <consortium name="EnsemblPlants"/>
        </authorList>
    </citation>
    <scope>IDENTIFICATION</scope>
    <source>
        <strain evidence="2">Williams 82</strain>
    </source>
</reference>
<dbReference type="STRING" id="3847.A0A0R0GD24"/>
<dbReference type="AlphaFoldDB" id="A0A0R0GD24"/>
<evidence type="ECO:0008006" key="4">
    <source>
        <dbReference type="Google" id="ProtNLM"/>
    </source>
</evidence>
<dbReference type="EMBL" id="CM000847">
    <property type="protein sequence ID" value="KRH16070.1"/>
    <property type="molecule type" value="Genomic_DNA"/>
</dbReference>
<evidence type="ECO:0000313" key="3">
    <source>
        <dbReference type="Proteomes" id="UP000008827"/>
    </source>
</evidence>
<proteinExistence type="predicted"/>
<evidence type="ECO:0000313" key="1">
    <source>
        <dbReference type="EMBL" id="KRH16070.1"/>
    </source>
</evidence>
<name>A0A0R0GD24_SOYBN</name>
<dbReference type="EnsemblPlants" id="KRH16070">
    <property type="protein sequence ID" value="KRH16070"/>
    <property type="gene ID" value="GLYMA_14G130200"/>
</dbReference>
<dbReference type="Gramene" id="KRH16070">
    <property type="protein sequence ID" value="KRH16070"/>
    <property type="gene ID" value="GLYMA_14G130200"/>
</dbReference>
<protein>
    <recommendedName>
        <fullName evidence="4">DUF4283 domain-containing protein</fullName>
    </recommendedName>
</protein>
<reference evidence="1" key="3">
    <citation type="submission" date="2018-07" db="EMBL/GenBank/DDBJ databases">
        <title>WGS assembly of Glycine max.</title>
        <authorList>
            <person name="Schmutz J."/>
            <person name="Cannon S."/>
            <person name="Schlueter J."/>
            <person name="Ma J."/>
            <person name="Mitros T."/>
            <person name="Nelson W."/>
            <person name="Hyten D."/>
            <person name="Song Q."/>
            <person name="Thelen J."/>
            <person name="Cheng J."/>
            <person name="Xu D."/>
            <person name="Hellsten U."/>
            <person name="May G."/>
            <person name="Yu Y."/>
            <person name="Sakurai T."/>
            <person name="Umezawa T."/>
            <person name="Bhattacharyya M."/>
            <person name="Sandhu D."/>
            <person name="Valliyodan B."/>
            <person name="Lindquist E."/>
            <person name="Peto M."/>
            <person name="Grant D."/>
            <person name="Shu S."/>
            <person name="Goodstein D."/>
            <person name="Barry K."/>
            <person name="Futrell-Griggs M."/>
            <person name="Abernathy B."/>
            <person name="Du J."/>
            <person name="Tian Z."/>
            <person name="Zhu L."/>
            <person name="Gill N."/>
            <person name="Joshi T."/>
            <person name="Libault M."/>
            <person name="Sethuraman A."/>
            <person name="Zhang X."/>
            <person name="Shinozaki K."/>
            <person name="Nguyen H."/>
            <person name="Wing R."/>
            <person name="Cregan P."/>
            <person name="Specht J."/>
            <person name="Grimwood J."/>
            <person name="Rokhsar D."/>
            <person name="Stacey G."/>
            <person name="Shoemaker R."/>
            <person name="Jackson S."/>
        </authorList>
    </citation>
    <scope>NUCLEOTIDE SEQUENCE</scope>
    <source>
        <tissue evidence="1">Callus</tissue>
    </source>
</reference>
<dbReference type="Proteomes" id="UP000008827">
    <property type="component" value="Chromosome 14"/>
</dbReference>
<reference evidence="1 2" key="1">
    <citation type="journal article" date="2010" name="Nature">
        <title>Genome sequence of the palaeopolyploid soybean.</title>
        <authorList>
            <person name="Schmutz J."/>
            <person name="Cannon S.B."/>
            <person name="Schlueter J."/>
            <person name="Ma J."/>
            <person name="Mitros T."/>
            <person name="Nelson W."/>
            <person name="Hyten D.L."/>
            <person name="Song Q."/>
            <person name="Thelen J.J."/>
            <person name="Cheng J."/>
            <person name="Xu D."/>
            <person name="Hellsten U."/>
            <person name="May G.D."/>
            <person name="Yu Y."/>
            <person name="Sakurai T."/>
            <person name="Umezawa T."/>
            <person name="Bhattacharyya M.K."/>
            <person name="Sandhu D."/>
            <person name="Valliyodan B."/>
            <person name="Lindquist E."/>
            <person name="Peto M."/>
            <person name="Grant D."/>
            <person name="Shu S."/>
            <person name="Goodstein D."/>
            <person name="Barry K."/>
            <person name="Futrell-Griggs M."/>
            <person name="Abernathy B."/>
            <person name="Du J."/>
            <person name="Tian Z."/>
            <person name="Zhu L."/>
            <person name="Gill N."/>
            <person name="Joshi T."/>
            <person name="Libault M."/>
            <person name="Sethuraman A."/>
            <person name="Zhang X.-C."/>
            <person name="Shinozaki K."/>
            <person name="Nguyen H.T."/>
            <person name="Wing R.A."/>
            <person name="Cregan P."/>
            <person name="Specht J."/>
            <person name="Grimwood J."/>
            <person name="Rokhsar D."/>
            <person name="Stacey G."/>
            <person name="Shoemaker R.C."/>
            <person name="Jackson S.A."/>
        </authorList>
    </citation>
    <scope>NUCLEOTIDE SEQUENCE</scope>
    <source>
        <strain evidence="2">cv. Williams 82</strain>
        <tissue evidence="1">Callus</tissue>
    </source>
</reference>
<dbReference type="OMA" id="RPFFFMN"/>
<gene>
    <name evidence="1" type="ORF">GLYMA_14G130200</name>
</gene>
<organism evidence="1">
    <name type="scientific">Glycine max</name>
    <name type="common">Soybean</name>
    <name type="synonym">Glycine hispida</name>
    <dbReference type="NCBI Taxonomy" id="3847"/>
    <lineage>
        <taxon>Eukaryota</taxon>
        <taxon>Viridiplantae</taxon>
        <taxon>Streptophyta</taxon>
        <taxon>Embryophyta</taxon>
        <taxon>Tracheophyta</taxon>
        <taxon>Spermatophyta</taxon>
        <taxon>Magnoliopsida</taxon>
        <taxon>eudicotyledons</taxon>
        <taxon>Gunneridae</taxon>
        <taxon>Pentapetalae</taxon>
        <taxon>rosids</taxon>
        <taxon>fabids</taxon>
        <taxon>Fabales</taxon>
        <taxon>Fabaceae</taxon>
        <taxon>Papilionoideae</taxon>
        <taxon>50 kb inversion clade</taxon>
        <taxon>NPAAA clade</taxon>
        <taxon>indigoferoid/millettioid clade</taxon>
        <taxon>Phaseoleae</taxon>
        <taxon>Glycine</taxon>
        <taxon>Glycine subgen. Soja</taxon>
    </lineage>
</organism>